<dbReference type="Proteomes" id="UP000239590">
    <property type="component" value="Unassembled WGS sequence"/>
</dbReference>
<evidence type="ECO:0000256" key="3">
    <source>
        <dbReference type="ARBA" id="ARBA00022729"/>
    </source>
</evidence>
<dbReference type="PROSITE" id="PS51257">
    <property type="entry name" value="PROKAR_LIPOPROTEIN"/>
    <property type="match status" value="1"/>
</dbReference>
<dbReference type="Gene3D" id="1.25.40.390">
    <property type="match status" value="1"/>
</dbReference>
<evidence type="ECO:0000259" key="6">
    <source>
        <dbReference type="Pfam" id="PF07980"/>
    </source>
</evidence>
<gene>
    <name evidence="8" type="ORF">C5O19_09865</name>
</gene>
<dbReference type="EMBL" id="PTRA01000001">
    <property type="protein sequence ID" value="PQA59905.1"/>
    <property type="molecule type" value="Genomic_DNA"/>
</dbReference>
<name>A0A2S7IQB9_9BACT</name>
<comment type="subcellular location">
    <subcellularLocation>
        <location evidence="1">Cell outer membrane</location>
    </subcellularLocation>
</comment>
<dbReference type="Pfam" id="PF14322">
    <property type="entry name" value="SusD-like_3"/>
    <property type="match status" value="1"/>
</dbReference>
<evidence type="ECO:0000256" key="2">
    <source>
        <dbReference type="ARBA" id="ARBA00006275"/>
    </source>
</evidence>
<feature type="domain" description="RagB/SusD" evidence="6">
    <location>
        <begin position="251"/>
        <end position="526"/>
    </location>
</feature>
<evidence type="ECO:0000256" key="5">
    <source>
        <dbReference type="ARBA" id="ARBA00023237"/>
    </source>
</evidence>
<dbReference type="AlphaFoldDB" id="A0A2S7IQB9"/>
<dbReference type="GO" id="GO:0009279">
    <property type="term" value="C:cell outer membrane"/>
    <property type="evidence" value="ECO:0007669"/>
    <property type="project" value="UniProtKB-SubCell"/>
</dbReference>
<evidence type="ECO:0000256" key="1">
    <source>
        <dbReference type="ARBA" id="ARBA00004442"/>
    </source>
</evidence>
<accession>A0A2S7IQB9</accession>
<dbReference type="InterPro" id="IPR011990">
    <property type="entry name" value="TPR-like_helical_dom_sf"/>
</dbReference>
<feature type="domain" description="SusD-like N-terminal" evidence="7">
    <location>
        <begin position="99"/>
        <end position="222"/>
    </location>
</feature>
<dbReference type="RefSeq" id="WP_104711746.1">
    <property type="nucleotide sequence ID" value="NZ_PTRA01000001.1"/>
</dbReference>
<sequence length="526" mass="59391">MKSIIFVLSLLTFGLVACRDNLKEEPFSSLSEDQVFSDEDGLSKATLGVYQIWTSANYADVWSRFILSEAGQRYTTGGILGPGGDPYYRYGHLPSAGAFDAVWSRMYKVVYRANIVIDNARRAVTNDTLATPYIAEARFLRGYAYFNLVRDFGSVPLLLRQIVSLNDRDLIYAPKATTEEIYAAIVEDLTFAENNLPDQWTGENLGRVSAGTAKAMLGKVYLQMAGRPLNKTEYYQRAAEKLQEVVGAENEAKYNFGLMDDFRDVFSLENERNKELVLSFGYFINSSNPNGNIFPFNLFPRGLVNGDEQTGFGYTYDFYKLYEKADTRRDFTLVDRYVFRGVANGGAQPGDSIIYDPQTWHYRVKRTGEIFLQSNFECGVAYGKLARVARPEGSPAQGYSSDLIELRFSDVLLGLAEAYVETGKPAQALPLLNRVRSRAKATLVRASDVSSLRQAVRRERRLELTGEFTTVYDIRRWGTLKEEMDAITPRQIINSVLAPYSTKFEIYPIPQSQLDANPNLRQNDGW</sequence>
<proteinExistence type="inferred from homology"/>
<dbReference type="InterPro" id="IPR033985">
    <property type="entry name" value="SusD-like_N"/>
</dbReference>
<evidence type="ECO:0000313" key="8">
    <source>
        <dbReference type="EMBL" id="PQA59905.1"/>
    </source>
</evidence>
<evidence type="ECO:0000259" key="7">
    <source>
        <dbReference type="Pfam" id="PF14322"/>
    </source>
</evidence>
<dbReference type="Pfam" id="PF07980">
    <property type="entry name" value="SusD_RagB"/>
    <property type="match status" value="1"/>
</dbReference>
<dbReference type="OrthoDB" id="636214at2"/>
<comment type="similarity">
    <text evidence="2">Belongs to the SusD family.</text>
</comment>
<dbReference type="InterPro" id="IPR012944">
    <property type="entry name" value="SusD_RagB_dom"/>
</dbReference>
<keyword evidence="3" id="KW-0732">Signal</keyword>
<evidence type="ECO:0000256" key="4">
    <source>
        <dbReference type="ARBA" id="ARBA00023136"/>
    </source>
</evidence>
<organism evidence="8 9">
    <name type="scientific">Siphonobacter curvatus</name>
    <dbReference type="NCBI Taxonomy" id="2094562"/>
    <lineage>
        <taxon>Bacteria</taxon>
        <taxon>Pseudomonadati</taxon>
        <taxon>Bacteroidota</taxon>
        <taxon>Cytophagia</taxon>
        <taxon>Cytophagales</taxon>
        <taxon>Cytophagaceae</taxon>
        <taxon>Siphonobacter</taxon>
    </lineage>
</organism>
<reference evidence="9" key="1">
    <citation type="submission" date="2018-02" db="EMBL/GenBank/DDBJ databases">
        <title>Genome sequencing of Solimonas sp. HR-BB.</title>
        <authorList>
            <person name="Lee Y."/>
            <person name="Jeon C.O."/>
        </authorList>
    </citation>
    <scope>NUCLEOTIDE SEQUENCE [LARGE SCALE GENOMIC DNA]</scope>
    <source>
        <strain evidence="9">HR-U</strain>
    </source>
</reference>
<protein>
    <submittedName>
        <fullName evidence="8">RagB/SusD family nutrient uptake outer membrane protein</fullName>
    </submittedName>
</protein>
<comment type="caution">
    <text evidence="8">The sequence shown here is derived from an EMBL/GenBank/DDBJ whole genome shotgun (WGS) entry which is preliminary data.</text>
</comment>
<evidence type="ECO:0000313" key="9">
    <source>
        <dbReference type="Proteomes" id="UP000239590"/>
    </source>
</evidence>
<keyword evidence="4" id="KW-0472">Membrane</keyword>
<keyword evidence="9" id="KW-1185">Reference proteome</keyword>
<dbReference type="SUPFAM" id="SSF48452">
    <property type="entry name" value="TPR-like"/>
    <property type="match status" value="1"/>
</dbReference>
<keyword evidence="5" id="KW-0998">Cell outer membrane</keyword>